<name>A0A8R7UXR2_TRIUA</name>
<dbReference type="Proteomes" id="UP000015106">
    <property type="component" value="Chromosome 7"/>
</dbReference>
<dbReference type="EnsemblPlants" id="TuG1812G0700000946.01.T01">
    <property type="protein sequence ID" value="TuG1812G0700000946.01.T01.cds242142"/>
    <property type="gene ID" value="TuG1812G0700000946.01"/>
</dbReference>
<reference evidence="2" key="3">
    <citation type="submission" date="2022-06" db="UniProtKB">
        <authorList>
            <consortium name="EnsemblPlants"/>
        </authorList>
    </citation>
    <scope>IDENTIFICATION</scope>
</reference>
<evidence type="ECO:0000313" key="2">
    <source>
        <dbReference type="EnsemblPlants" id="TuG1812G0700000946.01.T01.cds242142"/>
    </source>
</evidence>
<protein>
    <recommendedName>
        <fullName evidence="4">Secreted protein</fullName>
    </recommendedName>
</protein>
<evidence type="ECO:0000256" key="1">
    <source>
        <dbReference type="SAM" id="SignalP"/>
    </source>
</evidence>
<keyword evidence="1" id="KW-0732">Signal</keyword>
<accession>A0A8R7UXR2</accession>
<feature type="chain" id="PRO_5035861320" description="Secreted protein" evidence="1">
    <location>
        <begin position="19"/>
        <end position="258"/>
    </location>
</feature>
<evidence type="ECO:0000313" key="3">
    <source>
        <dbReference type="Proteomes" id="UP000015106"/>
    </source>
</evidence>
<reference evidence="3" key="1">
    <citation type="journal article" date="2013" name="Nature">
        <title>Draft genome of the wheat A-genome progenitor Triticum urartu.</title>
        <authorList>
            <person name="Ling H.Q."/>
            <person name="Zhao S."/>
            <person name="Liu D."/>
            <person name="Wang J."/>
            <person name="Sun H."/>
            <person name="Zhang C."/>
            <person name="Fan H."/>
            <person name="Li D."/>
            <person name="Dong L."/>
            <person name="Tao Y."/>
            <person name="Gao C."/>
            <person name="Wu H."/>
            <person name="Li Y."/>
            <person name="Cui Y."/>
            <person name="Guo X."/>
            <person name="Zheng S."/>
            <person name="Wang B."/>
            <person name="Yu K."/>
            <person name="Liang Q."/>
            <person name="Yang W."/>
            <person name="Lou X."/>
            <person name="Chen J."/>
            <person name="Feng M."/>
            <person name="Jian J."/>
            <person name="Zhang X."/>
            <person name="Luo G."/>
            <person name="Jiang Y."/>
            <person name="Liu J."/>
            <person name="Wang Z."/>
            <person name="Sha Y."/>
            <person name="Zhang B."/>
            <person name="Wu H."/>
            <person name="Tang D."/>
            <person name="Shen Q."/>
            <person name="Xue P."/>
            <person name="Zou S."/>
            <person name="Wang X."/>
            <person name="Liu X."/>
            <person name="Wang F."/>
            <person name="Yang Y."/>
            <person name="An X."/>
            <person name="Dong Z."/>
            <person name="Zhang K."/>
            <person name="Zhang X."/>
            <person name="Luo M.C."/>
            <person name="Dvorak J."/>
            <person name="Tong Y."/>
            <person name="Wang J."/>
            <person name="Yang H."/>
            <person name="Li Z."/>
            <person name="Wang D."/>
            <person name="Zhang A."/>
            <person name="Wang J."/>
        </authorList>
    </citation>
    <scope>NUCLEOTIDE SEQUENCE</scope>
    <source>
        <strain evidence="3">cv. G1812</strain>
    </source>
</reference>
<evidence type="ECO:0008006" key="4">
    <source>
        <dbReference type="Google" id="ProtNLM"/>
    </source>
</evidence>
<sequence length="258" mass="28583">MWLLLRCTAATIASLTTASLHRCCCLDHERPVPLLVFGEVGDELVPVRQGPPHHLVGGVLPGPPAKSRVLAVLHQPHPGDFLQHAEPVSQRACGEVDEAERVAPEEPLPLQLRVQDPQALLGLPRQPRLLLAVRPHRLPQWLQALVGDEVSPEAGRGALVGVRRKEPGRRPVDVVECLVHVLDDEEGLADGAVAVEEDGDRLVNGVVGEQQLALVGQVLHEQLVWHPLERERHLHPVRERAAERRDELHRRWLLQHPG</sequence>
<dbReference type="AlphaFoldDB" id="A0A8R7UXR2"/>
<proteinExistence type="predicted"/>
<keyword evidence="3" id="KW-1185">Reference proteome</keyword>
<gene>
    <name evidence="2" type="primary">LOC125520918</name>
</gene>
<dbReference type="Gramene" id="TuG1812G0700000946.01.T01">
    <property type="protein sequence ID" value="TuG1812G0700000946.01.T01.cds242142"/>
    <property type="gene ID" value="TuG1812G0700000946.01"/>
</dbReference>
<organism evidence="2 3">
    <name type="scientific">Triticum urartu</name>
    <name type="common">Red wild einkorn</name>
    <name type="synonym">Crithodium urartu</name>
    <dbReference type="NCBI Taxonomy" id="4572"/>
    <lineage>
        <taxon>Eukaryota</taxon>
        <taxon>Viridiplantae</taxon>
        <taxon>Streptophyta</taxon>
        <taxon>Embryophyta</taxon>
        <taxon>Tracheophyta</taxon>
        <taxon>Spermatophyta</taxon>
        <taxon>Magnoliopsida</taxon>
        <taxon>Liliopsida</taxon>
        <taxon>Poales</taxon>
        <taxon>Poaceae</taxon>
        <taxon>BOP clade</taxon>
        <taxon>Pooideae</taxon>
        <taxon>Triticodae</taxon>
        <taxon>Triticeae</taxon>
        <taxon>Triticinae</taxon>
        <taxon>Triticum</taxon>
    </lineage>
</organism>
<reference evidence="2" key="2">
    <citation type="submission" date="2018-03" db="EMBL/GenBank/DDBJ databases">
        <title>The Triticum urartu genome reveals the dynamic nature of wheat genome evolution.</title>
        <authorList>
            <person name="Ling H."/>
            <person name="Ma B."/>
            <person name="Shi X."/>
            <person name="Liu H."/>
            <person name="Dong L."/>
            <person name="Sun H."/>
            <person name="Cao Y."/>
            <person name="Gao Q."/>
            <person name="Zheng S."/>
            <person name="Li Y."/>
            <person name="Yu Y."/>
            <person name="Du H."/>
            <person name="Qi M."/>
            <person name="Li Y."/>
            <person name="Yu H."/>
            <person name="Cui Y."/>
            <person name="Wang N."/>
            <person name="Chen C."/>
            <person name="Wu H."/>
            <person name="Zhao Y."/>
            <person name="Zhang J."/>
            <person name="Li Y."/>
            <person name="Zhou W."/>
            <person name="Zhang B."/>
            <person name="Hu W."/>
            <person name="Eijk M."/>
            <person name="Tang J."/>
            <person name="Witsenboer H."/>
            <person name="Zhao S."/>
            <person name="Li Z."/>
            <person name="Zhang A."/>
            <person name="Wang D."/>
            <person name="Liang C."/>
        </authorList>
    </citation>
    <scope>NUCLEOTIDE SEQUENCE [LARGE SCALE GENOMIC DNA]</scope>
    <source>
        <strain evidence="2">cv. G1812</strain>
    </source>
</reference>
<feature type="signal peptide" evidence="1">
    <location>
        <begin position="1"/>
        <end position="18"/>
    </location>
</feature>